<dbReference type="PANTHER" id="PTHR30121">
    <property type="entry name" value="UNCHARACTERIZED PROTEIN YJGR-RELATED"/>
    <property type="match status" value="1"/>
</dbReference>
<dbReference type="KEGG" id="pfm:Pyrfu_1647"/>
<dbReference type="SUPFAM" id="SSF52540">
    <property type="entry name" value="P-loop containing nucleoside triphosphate hydrolases"/>
    <property type="match status" value="1"/>
</dbReference>
<protein>
    <recommendedName>
        <fullName evidence="3">AAA ATPase</fullName>
    </recommendedName>
</protein>
<keyword evidence="2" id="KW-1185">Reference proteome</keyword>
<dbReference type="InParanoid" id="G0ECD3"/>
<sequence length="530" mass="57806">MIDPALVFLLVGVASAVVQAARSVWGGRSTAKLAALSGLKVNHEYIKLGDKCYTVVLVEDLVCVFEAGELFAKSLELIISSQEVAGVIVAKHSVDRSSALANLENSIMSLRVVLEREPGNKNVERKLRILERMYESIMTGYQPVKAVIGIVVRGECRRSLYREAERIAREITKLGCKAKVMTGQEALKALLLPLSYSGSRKITTSRQVVTSLYGALSNTLSSTREGIYLGRRNDGVAFLLPLWSSSGSLHYVIVGPTGRGKTTLEAILAVRADAMGINVYSVDPKGDLANYLSGFLRIVKLTIREVFESMLWLYREGVIDKRVVSEALAELNLDTIIDAAITAAEECKPLYRLVDGHLLSRLKRLGLSNVTCRRPSWVSSGVVYDVSGLPEALKSIGAIVVSLSALSRRSRGLLLIDEAWRIGKLASLHVIRLYKEARSAGLSIVSATQDPDDLPQEIYNNSYGVILFGSNDEEYITRVVKRLGLSSEDGRKLRMLGVGEVLVRLAGSRPELVEIDASEILGMKGLKAGS</sequence>
<dbReference type="PANTHER" id="PTHR30121:SF6">
    <property type="entry name" value="SLR6007 PROTEIN"/>
    <property type="match status" value="1"/>
</dbReference>
<organism evidence="1 2">
    <name type="scientific">Pyrolobus fumarii (strain DSM 11204 / 1A)</name>
    <dbReference type="NCBI Taxonomy" id="694429"/>
    <lineage>
        <taxon>Archaea</taxon>
        <taxon>Thermoproteota</taxon>
        <taxon>Thermoprotei</taxon>
        <taxon>Desulfurococcales</taxon>
        <taxon>Pyrodictiaceae</taxon>
        <taxon>Pyrolobus</taxon>
    </lineage>
</organism>
<proteinExistence type="predicted"/>
<gene>
    <name evidence="1" type="ordered locus">Pyrfu_1647</name>
</gene>
<dbReference type="AlphaFoldDB" id="G0ECD3"/>
<dbReference type="STRING" id="694429.Pyrfu_1647"/>
<dbReference type="OrthoDB" id="10575at2157"/>
<dbReference type="InterPro" id="IPR027417">
    <property type="entry name" value="P-loop_NTPase"/>
</dbReference>
<reference evidence="1 2" key="1">
    <citation type="journal article" date="2011" name="Stand. Genomic Sci.">
        <title>Complete genome sequence of the hyperthermophilic chemolithoautotroph Pyrolobus fumarii type strain (1A).</title>
        <authorList>
            <person name="Anderson I."/>
            <person name="Goker M."/>
            <person name="Nolan M."/>
            <person name="Lucas S."/>
            <person name="Hammon N."/>
            <person name="Deshpande S."/>
            <person name="Cheng J.F."/>
            <person name="Tapia R."/>
            <person name="Han C."/>
            <person name="Goodwin L."/>
            <person name="Pitluck S."/>
            <person name="Huntemann M."/>
            <person name="Liolios K."/>
            <person name="Ivanova N."/>
            <person name="Pagani I."/>
            <person name="Mavromatis K."/>
            <person name="Ovchinikova G."/>
            <person name="Pati A."/>
            <person name="Chen A."/>
            <person name="Palaniappan K."/>
            <person name="Land M."/>
            <person name="Hauser L."/>
            <person name="Brambilla E.M."/>
            <person name="Huber H."/>
            <person name="Yasawong M."/>
            <person name="Rohde M."/>
            <person name="Spring S."/>
            <person name="Abt B."/>
            <person name="Sikorski J."/>
            <person name="Wirth R."/>
            <person name="Detter J.C."/>
            <person name="Woyke T."/>
            <person name="Bristow J."/>
            <person name="Eisen J.A."/>
            <person name="Markowitz V."/>
            <person name="Hugenholtz P."/>
            <person name="Kyrpides N.C."/>
            <person name="Klenk H.P."/>
            <person name="Lapidus A."/>
        </authorList>
    </citation>
    <scope>NUCLEOTIDE SEQUENCE [LARGE SCALE GENOMIC DNA]</scope>
    <source>
        <strain evidence="2">DSM 11204 / 1A</strain>
    </source>
</reference>
<evidence type="ECO:0000313" key="2">
    <source>
        <dbReference type="Proteomes" id="UP000001037"/>
    </source>
</evidence>
<dbReference type="eggNOG" id="arCOG05935">
    <property type="taxonomic scope" value="Archaea"/>
</dbReference>
<dbReference type="EMBL" id="CP002838">
    <property type="protein sequence ID" value="AEM39503.1"/>
    <property type="molecule type" value="Genomic_DNA"/>
</dbReference>
<dbReference type="Gene3D" id="3.40.50.300">
    <property type="entry name" value="P-loop containing nucleotide triphosphate hydrolases"/>
    <property type="match status" value="1"/>
</dbReference>
<dbReference type="Proteomes" id="UP000001037">
    <property type="component" value="Chromosome"/>
</dbReference>
<dbReference type="HOGENOM" id="CLU_516412_0_0_2"/>
<accession>G0ECD3</accession>
<dbReference type="GeneID" id="11138836"/>
<name>G0ECD3_PYRF1</name>
<dbReference type="eggNOG" id="arCOG00286">
    <property type="taxonomic scope" value="Archaea"/>
</dbReference>
<evidence type="ECO:0000313" key="1">
    <source>
        <dbReference type="EMBL" id="AEM39503.1"/>
    </source>
</evidence>
<dbReference type="InterPro" id="IPR051162">
    <property type="entry name" value="T4SS_component"/>
</dbReference>
<dbReference type="RefSeq" id="WP_014027180.1">
    <property type="nucleotide sequence ID" value="NC_015931.1"/>
</dbReference>
<evidence type="ECO:0008006" key="3">
    <source>
        <dbReference type="Google" id="ProtNLM"/>
    </source>
</evidence>